<reference evidence="2 3" key="1">
    <citation type="submission" date="2017-11" db="EMBL/GenBank/DDBJ databases">
        <title>Genomic Encyclopedia of Archaeal and Bacterial Type Strains, Phase II (KMG-II): From Individual Species to Whole Genera.</title>
        <authorList>
            <person name="Goeker M."/>
        </authorList>
    </citation>
    <scope>NUCLEOTIDE SEQUENCE [LARGE SCALE GENOMIC DNA]</scope>
    <source>
        <strain evidence="2 3">DSM 22413</strain>
    </source>
</reference>
<dbReference type="EMBL" id="PGTZ01000010">
    <property type="protein sequence ID" value="PJI86763.1"/>
    <property type="molecule type" value="Genomic_DNA"/>
</dbReference>
<accession>A0A2M8W753</accession>
<dbReference type="InterPro" id="IPR016181">
    <property type="entry name" value="Acyl_CoA_acyltransferase"/>
</dbReference>
<dbReference type="PANTHER" id="PTHR31435:SF10">
    <property type="entry name" value="BSR4717 PROTEIN"/>
    <property type="match status" value="1"/>
</dbReference>
<dbReference type="PANTHER" id="PTHR31435">
    <property type="entry name" value="PROTEIN NATD1"/>
    <property type="match status" value="1"/>
</dbReference>
<name>A0A2M8W753_9MICO</name>
<protein>
    <recommendedName>
        <fullName evidence="1">N-acetyltransferase domain-containing protein</fullName>
    </recommendedName>
</protein>
<comment type="caution">
    <text evidence="2">The sequence shown here is derived from an EMBL/GenBank/DDBJ whole genome shotgun (WGS) entry which is preliminary data.</text>
</comment>
<dbReference type="RefSeq" id="WP_100350784.1">
    <property type="nucleotide sequence ID" value="NZ_PGTZ01000010.1"/>
</dbReference>
<dbReference type="Gene3D" id="3.40.630.30">
    <property type="match status" value="1"/>
</dbReference>
<dbReference type="Pfam" id="PF14542">
    <property type="entry name" value="Acetyltransf_CG"/>
    <property type="match status" value="1"/>
</dbReference>
<keyword evidence="3" id="KW-1185">Reference proteome</keyword>
<sequence length="108" mass="11738">MAEPTPVAVTDHPDHDRFEASTADGAFAGLVAYHRTPGRIVLVHTVVPDAFEGHGVGSQLARSVLDAARRAGEDVVVVCPFVRAFVQRHHDWDDIIVPVRPGDLPLDR</sequence>
<dbReference type="CDD" id="cd04301">
    <property type="entry name" value="NAT_SF"/>
    <property type="match status" value="1"/>
</dbReference>
<feature type="domain" description="N-acetyltransferase" evidence="1">
    <location>
        <begin position="10"/>
        <end position="97"/>
    </location>
</feature>
<proteinExistence type="predicted"/>
<gene>
    <name evidence="2" type="ORF">CLV34_2686</name>
</gene>
<dbReference type="PROSITE" id="PS51729">
    <property type="entry name" value="GNAT_YJDJ"/>
    <property type="match status" value="1"/>
</dbReference>
<dbReference type="InterPro" id="IPR045057">
    <property type="entry name" value="Gcn5-rel_NAT"/>
</dbReference>
<dbReference type="InterPro" id="IPR031165">
    <property type="entry name" value="GNAT_YJDJ"/>
</dbReference>
<evidence type="ECO:0000313" key="2">
    <source>
        <dbReference type="EMBL" id="PJI86763.1"/>
    </source>
</evidence>
<evidence type="ECO:0000259" key="1">
    <source>
        <dbReference type="PROSITE" id="PS51729"/>
    </source>
</evidence>
<evidence type="ECO:0000313" key="3">
    <source>
        <dbReference type="Proteomes" id="UP000231586"/>
    </source>
</evidence>
<dbReference type="SUPFAM" id="SSF55729">
    <property type="entry name" value="Acyl-CoA N-acyltransferases (Nat)"/>
    <property type="match status" value="1"/>
</dbReference>
<dbReference type="OrthoDB" id="5405911at2"/>
<dbReference type="AlphaFoldDB" id="A0A2M8W753"/>
<dbReference type="Proteomes" id="UP000231586">
    <property type="component" value="Unassembled WGS sequence"/>
</dbReference>
<organism evidence="2 3">
    <name type="scientific">Luteimicrobium subarcticum</name>
    <dbReference type="NCBI Taxonomy" id="620910"/>
    <lineage>
        <taxon>Bacteria</taxon>
        <taxon>Bacillati</taxon>
        <taxon>Actinomycetota</taxon>
        <taxon>Actinomycetes</taxon>
        <taxon>Micrococcales</taxon>
        <taxon>Luteimicrobium</taxon>
    </lineage>
</organism>